<accession>A0AA42BX13</accession>
<evidence type="ECO:0000256" key="3">
    <source>
        <dbReference type="ARBA" id="ARBA00004782"/>
    </source>
</evidence>
<evidence type="ECO:0000256" key="10">
    <source>
        <dbReference type="ARBA" id="ARBA00023232"/>
    </source>
</evidence>
<evidence type="ECO:0000313" key="16">
    <source>
        <dbReference type="EMBL" id="MCS5727883.1"/>
    </source>
</evidence>
<feature type="binding site" evidence="13">
    <location>
        <position position="96"/>
    </location>
    <ligand>
        <name>Ca(2+)</name>
        <dbReference type="ChEBI" id="CHEBI:29108"/>
    </ligand>
</feature>
<evidence type="ECO:0000313" key="17">
    <source>
        <dbReference type="Proteomes" id="UP001165587"/>
    </source>
</evidence>
<dbReference type="EC" id="3.7.1.2" evidence="4"/>
<feature type="binding site" evidence="13">
    <location>
        <position position="206"/>
    </location>
    <ligand>
        <name>Mg(2+)</name>
        <dbReference type="ChEBI" id="CHEBI:18420"/>
    </ligand>
</feature>
<dbReference type="GO" id="GO:1902000">
    <property type="term" value="P:homogentisate catabolic process"/>
    <property type="evidence" value="ECO:0007669"/>
    <property type="project" value="TreeGrafter"/>
</dbReference>
<evidence type="ECO:0000259" key="14">
    <source>
        <dbReference type="Pfam" id="PF01557"/>
    </source>
</evidence>
<feature type="active site" description="Proton acceptor" evidence="11">
    <location>
        <position position="103"/>
    </location>
</feature>
<sequence>MSVPIAFGSTGHGVAARRGDTVLDLGRVARHLSSPHEAVLAGPTLDALLAAGRPTWDAVRESVEAWFDDAELVERFGHPIDEVDARLPFTVADYVDFFSSREHAENLGRILRPGQPALQPNWLSLPVGYHGRAGTVVASGTPVVRPSGQRPGGPLAAAGESSFGPSRKLDVEVEVGFVVGGSSALGSAVPTSAFEDAVFGVVLVNDWSARDIQAFEYVPLGPMLAKSFATSLSAWVYPLAALEAARVAPPARERPMHPYLQSDQEWGLDIELELAVNGTVVSRPRFREMYWTPDQQLAHLTVNGASIRPGDLFASGTVSSASPEGYGSLIELTRNGEQPVKISSGETRAFLLDGDEVVITATAPAPGGGRFSLGDVRGRIVPASAPHPTLQSKEEHS</sequence>
<dbReference type="Proteomes" id="UP001165587">
    <property type="component" value="Unassembled WGS sequence"/>
</dbReference>
<comment type="caution">
    <text evidence="16">The sequence shown here is derived from an EMBL/GenBank/DDBJ whole genome shotgun (WGS) entry which is preliminary data.</text>
</comment>
<keyword evidence="5 13" id="KW-0479">Metal-binding</keyword>
<feature type="binding site" evidence="13">
    <location>
        <position position="172"/>
    </location>
    <ligand>
        <name>Ca(2+)</name>
        <dbReference type="ChEBI" id="CHEBI:29108"/>
    </ligand>
</feature>
<dbReference type="GO" id="GO:0006559">
    <property type="term" value="P:L-phenylalanine catabolic process"/>
    <property type="evidence" value="ECO:0007669"/>
    <property type="project" value="UniProtKB-KW"/>
</dbReference>
<dbReference type="SUPFAM" id="SSF63433">
    <property type="entry name" value="Fumarylacetoacetate hydrolase, FAH, N-terminal domain"/>
    <property type="match status" value="1"/>
</dbReference>
<evidence type="ECO:0000256" key="1">
    <source>
        <dbReference type="ARBA" id="ARBA00001913"/>
    </source>
</evidence>
<feature type="binding site" evidence="13">
    <location>
        <position position="226"/>
    </location>
    <ligand>
        <name>Mg(2+)</name>
        <dbReference type="ChEBI" id="CHEBI:18420"/>
    </ligand>
</feature>
<dbReference type="Gene3D" id="2.30.30.230">
    <property type="entry name" value="Fumarylacetoacetase, N-terminal domain"/>
    <property type="match status" value="1"/>
</dbReference>
<feature type="binding site" evidence="12">
    <location>
        <position position="213"/>
    </location>
    <ligand>
        <name>substrate</name>
    </ligand>
</feature>
<keyword evidence="6 16" id="KW-0378">Hydrolase</keyword>
<evidence type="ECO:0000256" key="12">
    <source>
        <dbReference type="PIRSR" id="PIRSR605959-2"/>
    </source>
</evidence>
<protein>
    <recommendedName>
        <fullName evidence="4">fumarylacetoacetase</fullName>
        <ecNumber evidence="4">3.7.1.2</ecNumber>
    </recommendedName>
</protein>
<dbReference type="InterPro" id="IPR005959">
    <property type="entry name" value="Fumarylacetoacetase"/>
</dbReference>
<dbReference type="GO" id="GO:0046872">
    <property type="term" value="F:metal ion binding"/>
    <property type="evidence" value="ECO:0007669"/>
    <property type="project" value="UniProtKB-KW"/>
</dbReference>
<feature type="binding site" evidence="13">
    <location>
        <position position="174"/>
    </location>
    <ligand>
        <name>Ca(2+)</name>
        <dbReference type="ChEBI" id="CHEBI:29108"/>
    </ligand>
</feature>
<dbReference type="SUPFAM" id="SSF56529">
    <property type="entry name" value="FAH"/>
    <property type="match status" value="1"/>
</dbReference>
<dbReference type="Pfam" id="PF09298">
    <property type="entry name" value="FAA_hydrolase_N"/>
    <property type="match status" value="1"/>
</dbReference>
<evidence type="ECO:0000256" key="4">
    <source>
        <dbReference type="ARBA" id="ARBA00012094"/>
    </source>
</evidence>
<reference evidence="16" key="1">
    <citation type="submission" date="2022-08" db="EMBL/GenBank/DDBJ databases">
        <authorList>
            <person name="Deng Y."/>
            <person name="Han X.-F."/>
            <person name="Zhang Y.-Q."/>
        </authorList>
    </citation>
    <scope>NUCLEOTIDE SEQUENCE</scope>
    <source>
        <strain evidence="16">CPCC 203407</strain>
    </source>
</reference>
<comment type="cofactor">
    <cofactor evidence="1 13">
        <name>Ca(2+)</name>
        <dbReference type="ChEBI" id="CHEBI:29108"/>
    </cofactor>
</comment>
<dbReference type="InterPro" id="IPR015377">
    <property type="entry name" value="Fumarylacetoacetase_N"/>
</dbReference>
<feature type="binding site" evidence="12">
    <location>
        <position position="98"/>
    </location>
    <ligand>
        <name>substrate</name>
    </ligand>
</feature>
<evidence type="ECO:0000256" key="7">
    <source>
        <dbReference type="ARBA" id="ARBA00022837"/>
    </source>
</evidence>
<keyword evidence="8 13" id="KW-0460">Magnesium</keyword>
<evidence type="ECO:0000256" key="11">
    <source>
        <dbReference type="PIRSR" id="PIRSR605959-1"/>
    </source>
</evidence>
<dbReference type="AlphaFoldDB" id="A0AA42BX13"/>
<evidence type="ECO:0000259" key="15">
    <source>
        <dbReference type="Pfam" id="PF09298"/>
    </source>
</evidence>
<dbReference type="Pfam" id="PF01557">
    <property type="entry name" value="FAA_hydrolase"/>
    <property type="match status" value="1"/>
</dbReference>
<evidence type="ECO:0000256" key="8">
    <source>
        <dbReference type="ARBA" id="ARBA00022842"/>
    </source>
</evidence>
<dbReference type="EMBL" id="JANLCK010000016">
    <property type="protein sequence ID" value="MCS5727883.1"/>
    <property type="molecule type" value="Genomic_DNA"/>
</dbReference>
<keyword evidence="10" id="KW-0585">Phenylalanine catabolism</keyword>
<evidence type="ECO:0000256" key="9">
    <source>
        <dbReference type="ARBA" id="ARBA00022878"/>
    </source>
</evidence>
<feature type="binding site" evidence="13">
    <location>
        <position position="206"/>
    </location>
    <ligand>
        <name>Ca(2+)</name>
        <dbReference type="ChEBI" id="CHEBI:29108"/>
    </ligand>
</feature>
<evidence type="ECO:0000256" key="13">
    <source>
        <dbReference type="PIRSR" id="PIRSR605959-3"/>
    </source>
</evidence>
<dbReference type="InterPro" id="IPR036663">
    <property type="entry name" value="Fumarylacetoacetase_C_sf"/>
</dbReference>
<feature type="binding site" evidence="12">
    <location>
        <position position="317"/>
    </location>
    <ligand>
        <name>substrate</name>
    </ligand>
</feature>
<dbReference type="InterPro" id="IPR036462">
    <property type="entry name" value="Fumarylacetoacetase_N_sf"/>
</dbReference>
<proteinExistence type="predicted"/>
<dbReference type="InterPro" id="IPR011234">
    <property type="entry name" value="Fumarylacetoacetase-like_C"/>
</dbReference>
<feature type="binding site" evidence="12">
    <location>
        <position position="112"/>
    </location>
    <ligand>
        <name>substrate</name>
    </ligand>
</feature>
<dbReference type="PANTHER" id="PTHR43069">
    <property type="entry name" value="FUMARYLACETOACETASE"/>
    <property type="match status" value="1"/>
</dbReference>
<dbReference type="RefSeq" id="WP_259530958.1">
    <property type="nucleotide sequence ID" value="NZ_JANLCK010000016.1"/>
</dbReference>
<keyword evidence="17" id="KW-1185">Reference proteome</keyword>
<dbReference type="PANTHER" id="PTHR43069:SF2">
    <property type="entry name" value="FUMARYLACETOACETASE"/>
    <property type="match status" value="1"/>
</dbReference>
<dbReference type="GO" id="GO:0006572">
    <property type="term" value="P:L-tyrosine catabolic process"/>
    <property type="evidence" value="ECO:0007669"/>
    <property type="project" value="UniProtKB-KW"/>
</dbReference>
<evidence type="ECO:0000256" key="6">
    <source>
        <dbReference type="ARBA" id="ARBA00022801"/>
    </source>
</evidence>
<dbReference type="GO" id="GO:0004334">
    <property type="term" value="F:fumarylacetoacetase activity"/>
    <property type="evidence" value="ECO:0007669"/>
    <property type="project" value="UniProtKB-EC"/>
</dbReference>
<feature type="domain" description="Fumarylacetoacetase N-terminal" evidence="15">
    <location>
        <begin position="12"/>
        <end position="88"/>
    </location>
</feature>
<feature type="binding site" evidence="13">
    <location>
        <position position="230"/>
    </location>
    <ligand>
        <name>Mg(2+)</name>
        <dbReference type="ChEBI" id="CHEBI:18420"/>
    </ligand>
</feature>
<evidence type="ECO:0000256" key="5">
    <source>
        <dbReference type="ARBA" id="ARBA00022723"/>
    </source>
</evidence>
<feature type="binding site" evidence="12">
    <location>
        <position position="217"/>
    </location>
    <ligand>
        <name>substrate</name>
    </ligand>
</feature>
<gene>
    <name evidence="16" type="ORF">N1028_18455</name>
</gene>
<comment type="pathway">
    <text evidence="3">Amino-acid degradation; L-phenylalanine degradation; acetoacetate and fumarate from L-phenylalanine: step 6/6.</text>
</comment>
<keyword evidence="9" id="KW-0828">Tyrosine catabolism</keyword>
<organism evidence="16 17">
    <name type="scientific">Herbiconiux oxytropis</name>
    <dbReference type="NCBI Taxonomy" id="2970915"/>
    <lineage>
        <taxon>Bacteria</taxon>
        <taxon>Bacillati</taxon>
        <taxon>Actinomycetota</taxon>
        <taxon>Actinomycetes</taxon>
        <taxon>Micrococcales</taxon>
        <taxon>Microbacteriaceae</taxon>
        <taxon>Herbiconiux</taxon>
    </lineage>
</organism>
<keyword evidence="7 13" id="KW-0106">Calcium</keyword>
<comment type="cofactor">
    <cofactor evidence="2 13">
        <name>Mg(2+)</name>
        <dbReference type="ChEBI" id="CHEBI:18420"/>
    </cofactor>
</comment>
<dbReference type="Gene3D" id="3.90.850.10">
    <property type="entry name" value="Fumarylacetoacetase-like, C-terminal domain"/>
    <property type="match status" value="1"/>
</dbReference>
<evidence type="ECO:0000256" key="2">
    <source>
        <dbReference type="ARBA" id="ARBA00001946"/>
    </source>
</evidence>
<name>A0AA42BX13_9MICO</name>
<feature type="domain" description="Fumarylacetoacetase-like C-terminal" evidence="14">
    <location>
        <begin position="96"/>
        <end position="362"/>
    </location>
</feature>